<dbReference type="InterPro" id="IPR053790">
    <property type="entry name" value="P5CR-like_CS"/>
</dbReference>
<dbReference type="GO" id="GO:0004735">
    <property type="term" value="F:pyrroline-5-carboxylate reductase activity"/>
    <property type="evidence" value="ECO:0007669"/>
    <property type="project" value="InterPro"/>
</dbReference>
<sequence length="278" mass="31379">MKWGIIGTGNMGEVITHAFIQSNVIDEADLFITNRTLAKAQKLQTQYPRIQVVESTFDVIQKVDTIFLCVKPRDMVNVLHEAKTILKDHQLLVSITSGISVDQLEQLVNCRVARMVPSITNRALGGVSLITFGSRMNKKEQDTFIHQCSQFSEPFVIDENIIRISSDMVSCGPAFFSYLAERYIHDAQNQTSISQEHATLLMEKMFIGFGKLLEQKHFTLDELIEKVCVTGGITGVGIEALEERTDDLFQHLIQATHGKFYEEKNKVQTTINSHTPLF</sequence>
<dbReference type="InterPro" id="IPR008927">
    <property type="entry name" value="6-PGluconate_DH-like_C_sf"/>
</dbReference>
<dbReference type="eggNOG" id="COG0345">
    <property type="taxonomic scope" value="Bacteria"/>
</dbReference>
<dbReference type="STRING" id="1308866.J416_05963"/>
<dbReference type="GO" id="GO:0055129">
    <property type="term" value="P:L-proline biosynthetic process"/>
    <property type="evidence" value="ECO:0007669"/>
    <property type="project" value="TreeGrafter"/>
</dbReference>
<keyword evidence="6" id="KW-1185">Reference proteome</keyword>
<dbReference type="AlphaFoldDB" id="N4WB81"/>
<dbReference type="Pfam" id="PF14748">
    <property type="entry name" value="P5CR_dimer"/>
    <property type="match status" value="1"/>
</dbReference>
<evidence type="ECO:0000313" key="6">
    <source>
        <dbReference type="Proteomes" id="UP000012283"/>
    </source>
</evidence>
<reference evidence="5 6" key="1">
    <citation type="submission" date="2013-03" db="EMBL/GenBank/DDBJ databases">
        <title>Draft genome sequence of Gracibacillus halophilus YIM-C55.5, a moderately halophilic and thermophilic organism from the Xiaochaidamu salt lake.</title>
        <authorList>
            <person name="Sugumar T."/>
            <person name="Polireddy D.R."/>
            <person name="Antony A."/>
            <person name="Madhava Y.R."/>
            <person name="Sivakumar N."/>
        </authorList>
    </citation>
    <scope>NUCLEOTIDE SEQUENCE [LARGE SCALE GENOMIC DNA]</scope>
    <source>
        <strain evidence="5 6">YIM-C55.5</strain>
    </source>
</reference>
<evidence type="ECO:0000259" key="3">
    <source>
        <dbReference type="Pfam" id="PF03807"/>
    </source>
</evidence>
<keyword evidence="2" id="KW-0521">NADP</keyword>
<dbReference type="OrthoDB" id="9805754at2"/>
<dbReference type="PIRSF" id="PIRSF000193">
    <property type="entry name" value="Pyrrol-5-carb_rd"/>
    <property type="match status" value="1"/>
</dbReference>
<dbReference type="PROSITE" id="PS00521">
    <property type="entry name" value="P5CR"/>
    <property type="match status" value="1"/>
</dbReference>
<dbReference type="Pfam" id="PF03807">
    <property type="entry name" value="F420_oxidored"/>
    <property type="match status" value="1"/>
</dbReference>
<dbReference type="PANTHER" id="PTHR11645:SF51">
    <property type="entry name" value="COME OPERON PROTEIN 4"/>
    <property type="match status" value="1"/>
</dbReference>
<evidence type="ECO:0000259" key="4">
    <source>
        <dbReference type="Pfam" id="PF14748"/>
    </source>
</evidence>
<dbReference type="NCBIfam" id="NF005814">
    <property type="entry name" value="PRK07680.1"/>
    <property type="match status" value="1"/>
</dbReference>
<dbReference type="SUPFAM" id="SSF51735">
    <property type="entry name" value="NAD(P)-binding Rossmann-fold domains"/>
    <property type="match status" value="1"/>
</dbReference>
<organism evidence="5 6">
    <name type="scientific">Gracilibacillus halophilus YIM-C55.5</name>
    <dbReference type="NCBI Taxonomy" id="1308866"/>
    <lineage>
        <taxon>Bacteria</taxon>
        <taxon>Bacillati</taxon>
        <taxon>Bacillota</taxon>
        <taxon>Bacilli</taxon>
        <taxon>Bacillales</taxon>
        <taxon>Bacillaceae</taxon>
        <taxon>Gracilibacillus</taxon>
    </lineage>
</organism>
<evidence type="ECO:0000256" key="1">
    <source>
        <dbReference type="ARBA" id="ARBA00005525"/>
    </source>
</evidence>
<feature type="binding site" evidence="2">
    <location>
        <begin position="6"/>
        <end position="11"/>
    </location>
    <ligand>
        <name>NADP(+)</name>
        <dbReference type="ChEBI" id="CHEBI:58349"/>
    </ligand>
</feature>
<dbReference type="Gene3D" id="1.10.3730.10">
    <property type="entry name" value="ProC C-terminal domain-like"/>
    <property type="match status" value="1"/>
</dbReference>
<evidence type="ECO:0000313" key="5">
    <source>
        <dbReference type="EMBL" id="ENH97533.1"/>
    </source>
</evidence>
<feature type="domain" description="Pyrroline-5-carboxylate reductase catalytic N-terminal" evidence="3">
    <location>
        <begin position="3"/>
        <end position="98"/>
    </location>
</feature>
<accession>N4WB81</accession>
<dbReference type="PATRIC" id="fig|1308866.3.peg.1207"/>
<dbReference type="InterPro" id="IPR028939">
    <property type="entry name" value="P5C_Rdtase_cat_N"/>
</dbReference>
<dbReference type="Proteomes" id="UP000012283">
    <property type="component" value="Unassembled WGS sequence"/>
</dbReference>
<dbReference type="EMBL" id="APML01000019">
    <property type="protein sequence ID" value="ENH97533.1"/>
    <property type="molecule type" value="Genomic_DNA"/>
</dbReference>
<dbReference type="PANTHER" id="PTHR11645">
    <property type="entry name" value="PYRROLINE-5-CARBOXYLATE REDUCTASE"/>
    <property type="match status" value="1"/>
</dbReference>
<dbReference type="InterPro" id="IPR000304">
    <property type="entry name" value="Pyrroline-COOH_reductase"/>
</dbReference>
<comment type="caution">
    <text evidence="5">The sequence shown here is derived from an EMBL/GenBank/DDBJ whole genome shotgun (WGS) entry which is preliminary data.</text>
</comment>
<name>N4WB81_9BACI</name>
<feature type="domain" description="Pyrroline-5-carboxylate reductase dimerisation" evidence="4">
    <location>
        <begin position="159"/>
        <end position="259"/>
    </location>
</feature>
<comment type="similarity">
    <text evidence="1">Belongs to the pyrroline-5-carboxylate reductase family.</text>
</comment>
<protein>
    <submittedName>
        <fullName evidence="5">Late competence protein ComER</fullName>
    </submittedName>
</protein>
<gene>
    <name evidence="5" type="ORF">J416_05963</name>
</gene>
<dbReference type="InterPro" id="IPR036291">
    <property type="entry name" value="NAD(P)-bd_dom_sf"/>
</dbReference>
<dbReference type="Gene3D" id="3.40.50.720">
    <property type="entry name" value="NAD(P)-binding Rossmann-like Domain"/>
    <property type="match status" value="1"/>
</dbReference>
<proteinExistence type="inferred from homology"/>
<dbReference type="InterPro" id="IPR029036">
    <property type="entry name" value="P5CR_dimer"/>
</dbReference>
<dbReference type="SUPFAM" id="SSF48179">
    <property type="entry name" value="6-phosphogluconate dehydrogenase C-terminal domain-like"/>
    <property type="match status" value="1"/>
</dbReference>
<evidence type="ECO:0000256" key="2">
    <source>
        <dbReference type="PIRSR" id="PIRSR000193-1"/>
    </source>
</evidence>